<reference evidence="2 3" key="1">
    <citation type="submission" date="2020-07" db="EMBL/GenBank/DDBJ databases">
        <authorList>
            <person name="Sun Q."/>
        </authorList>
    </citation>
    <scope>NUCLEOTIDE SEQUENCE [LARGE SCALE GENOMIC DNA]</scope>
    <source>
        <strain evidence="2 3">MAH-1</strain>
    </source>
</reference>
<gene>
    <name evidence="2" type="ORF">HZF10_09610</name>
</gene>
<proteinExistence type="predicted"/>
<evidence type="ECO:0000313" key="2">
    <source>
        <dbReference type="EMBL" id="NYA71174.1"/>
    </source>
</evidence>
<sequence length="395" mass="45080">MNKILPAFMCFIAFSAFSQIRFEPGYYIDNQNTKVNGFIKNHDWNQNPDVIEFRSDENSDTRMIPIDQMREFSVGNTVFVKFTTSVDRSPTDIANLSDSKNPQWEKATAMLKVLVKSDLTLYEYTQGNTTRFFVSSPPHSTAEQLIFKEYRKDAATIGQNSAFRQQLSVLMASKNFPVSTFERLSYNERDLSELFIKYAGHEQKTTDKNAKGTNGGLNLKIVAGVNFSKLDFKYRYFTTTEGEFEQKAVPVIGVEAEYMFAFNKNKWSVFLAPNFQSYEGKYETPDASATATYKFVEIPVGIRHHFYLTPKSRLFLNLGYAFGSLLSDSGIAYKTGSGTLNVEFRRTSSVFVGAGFAMNRFGIELRYNSKRELINDPYWSGDYSSYGLQLTYKIL</sequence>
<dbReference type="AlphaFoldDB" id="A0A7Y8Y221"/>
<keyword evidence="3" id="KW-1185">Reference proteome</keyword>
<evidence type="ECO:0000256" key="1">
    <source>
        <dbReference type="SAM" id="SignalP"/>
    </source>
</evidence>
<dbReference type="Proteomes" id="UP000535020">
    <property type="component" value="Unassembled WGS sequence"/>
</dbReference>
<organism evidence="2 3">
    <name type="scientific">Flavobacterium agri</name>
    <dbReference type="NCBI Taxonomy" id="2743471"/>
    <lineage>
        <taxon>Bacteria</taxon>
        <taxon>Pseudomonadati</taxon>
        <taxon>Bacteroidota</taxon>
        <taxon>Flavobacteriia</taxon>
        <taxon>Flavobacteriales</taxon>
        <taxon>Flavobacteriaceae</taxon>
        <taxon>Flavobacterium</taxon>
    </lineage>
</organism>
<dbReference type="RefSeq" id="WP_176005976.1">
    <property type="nucleotide sequence ID" value="NZ_JABWMI010000010.1"/>
</dbReference>
<evidence type="ECO:0008006" key="4">
    <source>
        <dbReference type="Google" id="ProtNLM"/>
    </source>
</evidence>
<feature type="chain" id="PRO_5031224209" description="Outer membrane protein beta-barrel domain-containing protein" evidence="1">
    <location>
        <begin position="19"/>
        <end position="395"/>
    </location>
</feature>
<feature type="signal peptide" evidence="1">
    <location>
        <begin position="1"/>
        <end position="18"/>
    </location>
</feature>
<keyword evidence="1" id="KW-0732">Signal</keyword>
<accession>A0A7Y8Y221</accession>
<name>A0A7Y8Y221_9FLAO</name>
<evidence type="ECO:0000313" key="3">
    <source>
        <dbReference type="Proteomes" id="UP000535020"/>
    </source>
</evidence>
<protein>
    <recommendedName>
        <fullName evidence="4">Outer membrane protein beta-barrel domain-containing protein</fullName>
    </recommendedName>
</protein>
<dbReference type="EMBL" id="JACBJI010000003">
    <property type="protein sequence ID" value="NYA71174.1"/>
    <property type="molecule type" value="Genomic_DNA"/>
</dbReference>
<comment type="caution">
    <text evidence="2">The sequence shown here is derived from an EMBL/GenBank/DDBJ whole genome shotgun (WGS) entry which is preliminary data.</text>
</comment>